<name>A0ACB6ZFC0_THEGA</name>
<dbReference type="EMBL" id="MU118019">
    <property type="protein sequence ID" value="KAF9648135.1"/>
    <property type="molecule type" value="Genomic_DNA"/>
</dbReference>
<keyword evidence="2" id="KW-1185">Reference proteome</keyword>
<protein>
    <submittedName>
        <fullName evidence="1">Uncharacterized protein</fullName>
    </submittedName>
</protein>
<organism evidence="1 2">
    <name type="scientific">Thelephora ganbajun</name>
    <name type="common">Ganba fungus</name>
    <dbReference type="NCBI Taxonomy" id="370292"/>
    <lineage>
        <taxon>Eukaryota</taxon>
        <taxon>Fungi</taxon>
        <taxon>Dikarya</taxon>
        <taxon>Basidiomycota</taxon>
        <taxon>Agaricomycotina</taxon>
        <taxon>Agaricomycetes</taxon>
        <taxon>Thelephorales</taxon>
        <taxon>Thelephoraceae</taxon>
        <taxon>Thelephora</taxon>
    </lineage>
</organism>
<evidence type="ECO:0000313" key="2">
    <source>
        <dbReference type="Proteomes" id="UP000886501"/>
    </source>
</evidence>
<comment type="caution">
    <text evidence="1">The sequence shown here is derived from an EMBL/GenBank/DDBJ whole genome shotgun (WGS) entry which is preliminary data.</text>
</comment>
<reference evidence="1" key="1">
    <citation type="submission" date="2019-10" db="EMBL/GenBank/DDBJ databases">
        <authorList>
            <consortium name="DOE Joint Genome Institute"/>
            <person name="Kuo A."/>
            <person name="Miyauchi S."/>
            <person name="Kiss E."/>
            <person name="Drula E."/>
            <person name="Kohler A."/>
            <person name="Sanchez-Garcia M."/>
            <person name="Andreopoulos B."/>
            <person name="Barry K.W."/>
            <person name="Bonito G."/>
            <person name="Buee M."/>
            <person name="Carver A."/>
            <person name="Chen C."/>
            <person name="Cichocki N."/>
            <person name="Clum A."/>
            <person name="Culley D."/>
            <person name="Crous P.W."/>
            <person name="Fauchery L."/>
            <person name="Girlanda M."/>
            <person name="Hayes R."/>
            <person name="Keri Z."/>
            <person name="Labutti K."/>
            <person name="Lipzen A."/>
            <person name="Lombard V."/>
            <person name="Magnuson J."/>
            <person name="Maillard F."/>
            <person name="Morin E."/>
            <person name="Murat C."/>
            <person name="Nolan M."/>
            <person name="Ohm R."/>
            <person name="Pangilinan J."/>
            <person name="Pereira M."/>
            <person name="Perotto S."/>
            <person name="Peter M."/>
            <person name="Riley R."/>
            <person name="Sitrit Y."/>
            <person name="Stielow B."/>
            <person name="Szollosi G."/>
            <person name="Zifcakova L."/>
            <person name="Stursova M."/>
            <person name="Spatafora J.W."/>
            <person name="Tedersoo L."/>
            <person name="Vaario L.-M."/>
            <person name="Yamada A."/>
            <person name="Yan M."/>
            <person name="Wang P."/>
            <person name="Xu J."/>
            <person name="Bruns T."/>
            <person name="Baldrian P."/>
            <person name="Vilgalys R."/>
            <person name="Henrissat B."/>
            <person name="Grigoriev I.V."/>
            <person name="Hibbett D."/>
            <person name="Nagy L.G."/>
            <person name="Martin F.M."/>
        </authorList>
    </citation>
    <scope>NUCLEOTIDE SEQUENCE</scope>
    <source>
        <strain evidence="1">P2</strain>
    </source>
</reference>
<accession>A0ACB6ZFC0</accession>
<feature type="non-terminal residue" evidence="1">
    <location>
        <position position="1"/>
    </location>
</feature>
<dbReference type="Proteomes" id="UP000886501">
    <property type="component" value="Unassembled WGS sequence"/>
</dbReference>
<sequence length="108" mass="12517">LDRADRKALKKQGKKKEVVEKEDEDKDEDPLLANPNRMVGRMKIKDLGTPREPTRKEREVKERAEAKGRYMKLHVQGKTEQAQKDLARLAKIKAEREVAQARRKAEAD</sequence>
<feature type="non-terminal residue" evidence="1">
    <location>
        <position position="108"/>
    </location>
</feature>
<gene>
    <name evidence="1" type="ORF">BDM02DRAFT_3073977</name>
</gene>
<proteinExistence type="predicted"/>
<reference evidence="1" key="2">
    <citation type="journal article" date="2020" name="Nat. Commun.">
        <title>Large-scale genome sequencing of mycorrhizal fungi provides insights into the early evolution of symbiotic traits.</title>
        <authorList>
            <person name="Miyauchi S."/>
            <person name="Kiss E."/>
            <person name="Kuo A."/>
            <person name="Drula E."/>
            <person name="Kohler A."/>
            <person name="Sanchez-Garcia M."/>
            <person name="Morin E."/>
            <person name="Andreopoulos B."/>
            <person name="Barry K.W."/>
            <person name="Bonito G."/>
            <person name="Buee M."/>
            <person name="Carver A."/>
            <person name="Chen C."/>
            <person name="Cichocki N."/>
            <person name="Clum A."/>
            <person name="Culley D."/>
            <person name="Crous P.W."/>
            <person name="Fauchery L."/>
            <person name="Girlanda M."/>
            <person name="Hayes R.D."/>
            <person name="Keri Z."/>
            <person name="LaButti K."/>
            <person name="Lipzen A."/>
            <person name="Lombard V."/>
            <person name="Magnuson J."/>
            <person name="Maillard F."/>
            <person name="Murat C."/>
            <person name="Nolan M."/>
            <person name="Ohm R.A."/>
            <person name="Pangilinan J."/>
            <person name="Pereira M.F."/>
            <person name="Perotto S."/>
            <person name="Peter M."/>
            <person name="Pfister S."/>
            <person name="Riley R."/>
            <person name="Sitrit Y."/>
            <person name="Stielow J.B."/>
            <person name="Szollosi G."/>
            <person name="Zifcakova L."/>
            <person name="Stursova M."/>
            <person name="Spatafora J.W."/>
            <person name="Tedersoo L."/>
            <person name="Vaario L.M."/>
            <person name="Yamada A."/>
            <person name="Yan M."/>
            <person name="Wang P."/>
            <person name="Xu J."/>
            <person name="Bruns T."/>
            <person name="Baldrian P."/>
            <person name="Vilgalys R."/>
            <person name="Dunand C."/>
            <person name="Henrissat B."/>
            <person name="Grigoriev I.V."/>
            <person name="Hibbett D."/>
            <person name="Nagy L.G."/>
            <person name="Martin F.M."/>
        </authorList>
    </citation>
    <scope>NUCLEOTIDE SEQUENCE</scope>
    <source>
        <strain evidence="1">P2</strain>
    </source>
</reference>
<evidence type="ECO:0000313" key="1">
    <source>
        <dbReference type="EMBL" id="KAF9648135.1"/>
    </source>
</evidence>